<accession>L8JPG3</accession>
<keyword evidence="1" id="KW-0812">Transmembrane</keyword>
<proteinExistence type="predicted"/>
<name>L8JPG3_9BACT</name>
<dbReference type="OrthoDB" id="6016419at2"/>
<dbReference type="EMBL" id="AMZN01000073">
    <property type="protein sequence ID" value="ELR69404.1"/>
    <property type="molecule type" value="Genomic_DNA"/>
</dbReference>
<dbReference type="RefSeq" id="WP_009582257.1">
    <property type="nucleotide sequence ID" value="NZ_AMZN01000073.1"/>
</dbReference>
<dbReference type="AlphaFoldDB" id="L8JPG3"/>
<dbReference type="PATRIC" id="fig|1237149.3.peg.4561"/>
<dbReference type="PANTHER" id="PTHR43471">
    <property type="entry name" value="ABC TRANSPORTER PERMEASE"/>
    <property type="match status" value="1"/>
</dbReference>
<dbReference type="eggNOG" id="COG1277">
    <property type="taxonomic scope" value="Bacteria"/>
</dbReference>
<feature type="transmembrane region" description="Helical" evidence="1">
    <location>
        <begin position="21"/>
        <end position="40"/>
    </location>
</feature>
<keyword evidence="3" id="KW-1185">Reference proteome</keyword>
<evidence type="ECO:0008006" key="4">
    <source>
        <dbReference type="Google" id="ProtNLM"/>
    </source>
</evidence>
<comment type="caution">
    <text evidence="2">The sequence shown here is derived from an EMBL/GenBank/DDBJ whole genome shotgun (WGS) entry which is preliminary data.</text>
</comment>
<reference evidence="2 3" key="1">
    <citation type="submission" date="2012-12" db="EMBL/GenBank/DDBJ databases">
        <title>Genome assembly of Fulvivirga imtechensis AK7.</title>
        <authorList>
            <person name="Nupur N."/>
            <person name="Khatri I."/>
            <person name="Kumar R."/>
            <person name="Subramanian S."/>
            <person name="Pinnaka A."/>
        </authorList>
    </citation>
    <scope>NUCLEOTIDE SEQUENCE [LARGE SCALE GENOMIC DNA]</scope>
    <source>
        <strain evidence="2 3">AK7</strain>
    </source>
</reference>
<organism evidence="2 3">
    <name type="scientific">Fulvivirga imtechensis AK7</name>
    <dbReference type="NCBI Taxonomy" id="1237149"/>
    <lineage>
        <taxon>Bacteria</taxon>
        <taxon>Pseudomonadati</taxon>
        <taxon>Bacteroidota</taxon>
        <taxon>Cytophagia</taxon>
        <taxon>Cytophagales</taxon>
        <taxon>Fulvivirgaceae</taxon>
        <taxon>Fulvivirga</taxon>
    </lineage>
</organism>
<protein>
    <recommendedName>
        <fullName evidence="4">DUF3526 domain-containing protein</fullName>
    </recommendedName>
</protein>
<feature type="transmembrane region" description="Helical" evidence="1">
    <location>
        <begin position="231"/>
        <end position="255"/>
    </location>
</feature>
<dbReference type="InterPro" id="IPR021913">
    <property type="entry name" value="DUF3526"/>
</dbReference>
<evidence type="ECO:0000313" key="2">
    <source>
        <dbReference type="EMBL" id="ELR69404.1"/>
    </source>
</evidence>
<dbReference type="PANTHER" id="PTHR43471:SF14">
    <property type="entry name" value="ABC-2 TYPE TRANSPORT SYSTEM PERMEASE PROTEIN"/>
    <property type="match status" value="1"/>
</dbReference>
<evidence type="ECO:0000256" key="1">
    <source>
        <dbReference type="SAM" id="Phobius"/>
    </source>
</evidence>
<gene>
    <name evidence="2" type="ORF">C900_05094</name>
</gene>
<feature type="transmembrane region" description="Helical" evidence="1">
    <location>
        <begin position="455"/>
        <end position="473"/>
    </location>
</feature>
<evidence type="ECO:0000313" key="3">
    <source>
        <dbReference type="Proteomes" id="UP000011135"/>
    </source>
</evidence>
<feature type="transmembrane region" description="Helical" evidence="1">
    <location>
        <begin position="150"/>
        <end position="172"/>
    </location>
</feature>
<dbReference type="Proteomes" id="UP000011135">
    <property type="component" value="Unassembled WGS sequence"/>
</dbReference>
<feature type="transmembrane region" description="Helical" evidence="1">
    <location>
        <begin position="267"/>
        <end position="291"/>
    </location>
</feature>
<dbReference type="Pfam" id="PF12040">
    <property type="entry name" value="DUF3526"/>
    <property type="match status" value="1"/>
</dbReference>
<keyword evidence="1" id="KW-1133">Transmembrane helix</keyword>
<sequence length="479" mass="55228">MDNAIKTLIRYEWISFARNRFQLLMIGVTFLFGLYAIYYGQSEIDAQRNVIKEIMEMEQGEFKTYQASFKREPETVEEEQNHDIASNPAFAWYRHGYHAILPPHDYAALAIGQRDLFRYYYRLTGMSLHYQLFENELANPVNLLAGNFDLSFVIVYLLPLLIIAFCYGLYSGEKENGTLPLLHIQSVTISRIVVIRLLFYFTLITGLAILMSLIGLISSGSVFKPENRLPALLWVVGVIIYTAFWFGLLFLIVSYRKSSSFNAITAAGCWLFFLIVIPSVLNIVVTTMYPLSSTTLASLTRRTGFENEDDEEETKEVIMEFLAHKPELAGSDSLIRNNRLAKAYAAFTSLKDINSQQEVDHYNEQVNKRNDWTTHFHWINPAVSMQDVFTHIVHTDLNTFLRFQDALAVFHGKITDFYFQKLFRDQPILFEDYSRLPSFQMDEDTHRYTTASGNILKISLLAILFVMAGLVQIKKKNLI</sequence>
<dbReference type="STRING" id="1237149.C900_05094"/>
<feature type="transmembrane region" description="Helical" evidence="1">
    <location>
        <begin position="193"/>
        <end position="219"/>
    </location>
</feature>
<keyword evidence="1" id="KW-0472">Membrane</keyword>